<keyword evidence="2 4" id="KW-0863">Zinc-finger</keyword>
<dbReference type="InterPro" id="IPR046824">
    <property type="entry name" value="Mss51-like_C"/>
</dbReference>
<dbReference type="InterPro" id="IPR002893">
    <property type="entry name" value="Znf_MYND"/>
</dbReference>
<evidence type="ECO:0000313" key="6">
    <source>
        <dbReference type="EMBL" id="CAL4089503.1"/>
    </source>
</evidence>
<organism evidence="6 7">
    <name type="scientific">Meganyctiphanes norvegica</name>
    <name type="common">Northern krill</name>
    <name type="synonym">Thysanopoda norvegica</name>
    <dbReference type="NCBI Taxonomy" id="48144"/>
    <lineage>
        <taxon>Eukaryota</taxon>
        <taxon>Metazoa</taxon>
        <taxon>Ecdysozoa</taxon>
        <taxon>Arthropoda</taxon>
        <taxon>Crustacea</taxon>
        <taxon>Multicrustacea</taxon>
        <taxon>Malacostraca</taxon>
        <taxon>Eumalacostraca</taxon>
        <taxon>Eucarida</taxon>
        <taxon>Euphausiacea</taxon>
        <taxon>Euphausiidae</taxon>
        <taxon>Meganyctiphanes</taxon>
    </lineage>
</organism>
<reference evidence="6 7" key="1">
    <citation type="submission" date="2024-05" db="EMBL/GenBank/DDBJ databases">
        <authorList>
            <person name="Wallberg A."/>
        </authorList>
    </citation>
    <scope>NUCLEOTIDE SEQUENCE [LARGE SCALE GENOMIC DNA]</scope>
</reference>
<dbReference type="Pfam" id="PF01753">
    <property type="entry name" value="zf-MYND"/>
    <property type="match status" value="1"/>
</dbReference>
<keyword evidence="7" id="KW-1185">Reference proteome</keyword>
<dbReference type="Gene3D" id="6.10.140.2220">
    <property type="match status" value="1"/>
</dbReference>
<feature type="domain" description="MYND-type" evidence="5">
    <location>
        <begin position="47"/>
        <end position="88"/>
    </location>
</feature>
<dbReference type="PANTHER" id="PTHR28069:SF2">
    <property type="entry name" value="GH20023P"/>
    <property type="match status" value="1"/>
</dbReference>
<dbReference type="AlphaFoldDB" id="A0AAV2QKK2"/>
<keyword evidence="3" id="KW-0862">Zinc</keyword>
<evidence type="ECO:0000256" key="2">
    <source>
        <dbReference type="ARBA" id="ARBA00022771"/>
    </source>
</evidence>
<keyword evidence="1" id="KW-0479">Metal-binding</keyword>
<dbReference type="PANTHER" id="PTHR28069">
    <property type="entry name" value="GH20023P"/>
    <property type="match status" value="1"/>
</dbReference>
<gene>
    <name evidence="6" type="ORF">MNOR_LOCUS13822</name>
</gene>
<accession>A0AAV2QKK2</accession>
<proteinExistence type="predicted"/>
<evidence type="ECO:0000256" key="3">
    <source>
        <dbReference type="ARBA" id="ARBA00022833"/>
    </source>
</evidence>
<dbReference type="PROSITE" id="PS50865">
    <property type="entry name" value="ZF_MYND_2"/>
    <property type="match status" value="1"/>
</dbReference>
<name>A0AAV2QKK2_MEGNR</name>
<dbReference type="Pfam" id="PF20179">
    <property type="entry name" value="MSS51_C"/>
    <property type="match status" value="1"/>
</dbReference>
<evidence type="ECO:0000259" key="5">
    <source>
        <dbReference type="PROSITE" id="PS50865"/>
    </source>
</evidence>
<dbReference type="PROSITE" id="PS01360">
    <property type="entry name" value="ZF_MYND_1"/>
    <property type="match status" value="2"/>
</dbReference>
<sequence>MEAKFKSRGLRYKYDNIDNPAESITRMIEKLSQNYQRYDRPFFSGACSACGTMTSMEVSLQRCAGCQLVSYCNKNCQKADWKMHKLLCKEFPVEGGKSVIVRTAESVGEQEDCDTQTFLDALWQLQLSIPDFAKGDHLYLQKKLAYSINLEGSIMLNARVCSVCQDPRPENLFDCRCCAVSYCSDAHRKQDTDHWSYGCNHLYSCAMANLYFKNNHQLVIPDNLLKEVNINDGLNFEKVSKLPKYSSVKYLKTIVDLVNERIAFPLTIHHALKNLKFGEQRKCISDITNLTIHIVYNQPMLDPRMWEFFLHLLPNLMKLNLTFISPNMKLCNKFNSYIPLERCSDCKMKQKVISYNIQSMHYHEYFSSDDYVQPDVVAVFDIDHELMISCNQSPSEVSYPEFIRGEDNELQTDLFTENAHSFTSQRNMTYSMDTIVILTGQDKEMIEECVKNFNEARPVDVLIPVQFVALLI</sequence>
<dbReference type="Proteomes" id="UP001497623">
    <property type="component" value="Unassembled WGS sequence"/>
</dbReference>
<dbReference type="GO" id="GO:0008270">
    <property type="term" value="F:zinc ion binding"/>
    <property type="evidence" value="ECO:0007669"/>
    <property type="project" value="UniProtKB-KW"/>
</dbReference>
<comment type="caution">
    <text evidence="6">The sequence shown here is derived from an EMBL/GenBank/DDBJ whole genome shotgun (WGS) entry which is preliminary data.</text>
</comment>
<protein>
    <recommendedName>
        <fullName evidence="5">MYND-type domain-containing protein</fullName>
    </recommendedName>
</protein>
<evidence type="ECO:0000256" key="4">
    <source>
        <dbReference type="PROSITE-ProRule" id="PRU00134"/>
    </source>
</evidence>
<dbReference type="SUPFAM" id="SSF144232">
    <property type="entry name" value="HIT/MYND zinc finger-like"/>
    <property type="match status" value="1"/>
</dbReference>
<evidence type="ECO:0000313" key="7">
    <source>
        <dbReference type="Proteomes" id="UP001497623"/>
    </source>
</evidence>
<dbReference type="EMBL" id="CAXKWB010008064">
    <property type="protein sequence ID" value="CAL4089503.1"/>
    <property type="molecule type" value="Genomic_DNA"/>
</dbReference>
<evidence type="ECO:0000256" key="1">
    <source>
        <dbReference type="ARBA" id="ARBA00022723"/>
    </source>
</evidence>